<accession>A0A3N1ME63</accession>
<proteinExistence type="predicted"/>
<organism evidence="1 2">
    <name type="scientific">Stella humosa</name>
    <dbReference type="NCBI Taxonomy" id="94"/>
    <lineage>
        <taxon>Bacteria</taxon>
        <taxon>Pseudomonadati</taxon>
        <taxon>Pseudomonadota</taxon>
        <taxon>Alphaproteobacteria</taxon>
        <taxon>Rhodospirillales</taxon>
        <taxon>Stellaceae</taxon>
        <taxon>Stella</taxon>
    </lineage>
</organism>
<protein>
    <submittedName>
        <fullName evidence="1">Uncharacterized protein</fullName>
    </submittedName>
</protein>
<reference evidence="1 2" key="1">
    <citation type="submission" date="2018-11" db="EMBL/GenBank/DDBJ databases">
        <title>Genomic Encyclopedia of Type Strains, Phase IV (KMG-IV): sequencing the most valuable type-strain genomes for metagenomic binning, comparative biology and taxonomic classification.</title>
        <authorList>
            <person name="Goeker M."/>
        </authorList>
    </citation>
    <scope>NUCLEOTIDE SEQUENCE [LARGE SCALE GENOMIC DNA]</scope>
    <source>
        <strain evidence="1 2">DSM 5900</strain>
    </source>
</reference>
<dbReference type="Proteomes" id="UP000278222">
    <property type="component" value="Unassembled WGS sequence"/>
</dbReference>
<dbReference type="EMBL" id="RJKX01000011">
    <property type="protein sequence ID" value="ROQ02013.1"/>
    <property type="molecule type" value="Genomic_DNA"/>
</dbReference>
<sequence>MDVAGPYRLGTILRLHRGEPLPDVFTRGWCEVDDGGFVWIDGAVGELGFELPVLMRDLVLELDCFPVGLVGAAPQRMSVFVEGSFVDAILLRERAVVHIPIPRELCPGKRIRISLVPAEVQVPKLATDSSDERPLSIGVHAVALAYEGD</sequence>
<comment type="caution">
    <text evidence="1">The sequence shown here is derived from an EMBL/GenBank/DDBJ whole genome shotgun (WGS) entry which is preliminary data.</text>
</comment>
<evidence type="ECO:0000313" key="1">
    <source>
        <dbReference type="EMBL" id="ROQ02013.1"/>
    </source>
</evidence>
<keyword evidence="2" id="KW-1185">Reference proteome</keyword>
<evidence type="ECO:0000313" key="2">
    <source>
        <dbReference type="Proteomes" id="UP000278222"/>
    </source>
</evidence>
<name>A0A3N1ME63_9PROT</name>
<gene>
    <name evidence="1" type="ORF">EDC65_1201</name>
</gene>
<dbReference type="AlphaFoldDB" id="A0A3N1ME63"/>